<keyword evidence="2" id="KW-1003">Cell membrane</keyword>
<evidence type="ECO:0000256" key="1">
    <source>
        <dbReference type="ARBA" id="ARBA00004651"/>
    </source>
</evidence>
<feature type="domain" description="VTT" evidence="7">
    <location>
        <begin position="34"/>
        <end position="160"/>
    </location>
</feature>
<name>A0A7T6APE7_9BACT</name>
<dbReference type="KEGG" id="dog:HP555_00750"/>
<evidence type="ECO:0000313" key="9">
    <source>
        <dbReference type="Proteomes" id="UP000596092"/>
    </source>
</evidence>
<sequence>MITQLIQMLVDVIGALGYPGIFLLMAMESSIIPVPSELVMPPAGYLAQQGAMNPWLAIAAGTTGSLLGAYANYFASLYLGRPLILKYGKYVLIPSDKFCKVEEFFLRHGEISTFIGRLLPVIRHLISIPAGLSRMNHLRFSAYTLLGAFIWCSILTWIGYIIGHNQEQIMAYSKQAVLWVAVGCGLLLAGYIWFLRRRSKNRTPSETTAVSGE</sequence>
<dbReference type="GO" id="GO:0005886">
    <property type="term" value="C:plasma membrane"/>
    <property type="evidence" value="ECO:0007669"/>
    <property type="project" value="UniProtKB-SubCell"/>
</dbReference>
<organism evidence="8 9">
    <name type="scientific">Desulfobulbus oligotrophicus</name>
    <dbReference type="NCBI Taxonomy" id="1909699"/>
    <lineage>
        <taxon>Bacteria</taxon>
        <taxon>Pseudomonadati</taxon>
        <taxon>Thermodesulfobacteriota</taxon>
        <taxon>Desulfobulbia</taxon>
        <taxon>Desulfobulbales</taxon>
        <taxon>Desulfobulbaceae</taxon>
        <taxon>Desulfobulbus</taxon>
    </lineage>
</organism>
<keyword evidence="3 6" id="KW-0812">Transmembrane</keyword>
<evidence type="ECO:0000256" key="2">
    <source>
        <dbReference type="ARBA" id="ARBA00022475"/>
    </source>
</evidence>
<evidence type="ECO:0000313" key="8">
    <source>
        <dbReference type="EMBL" id="QQG64488.1"/>
    </source>
</evidence>
<keyword evidence="4 6" id="KW-1133">Transmembrane helix</keyword>
<dbReference type="PANTHER" id="PTHR42709">
    <property type="entry name" value="ALKALINE PHOSPHATASE LIKE PROTEIN"/>
    <property type="match status" value="1"/>
</dbReference>
<evidence type="ECO:0000256" key="3">
    <source>
        <dbReference type="ARBA" id="ARBA00022692"/>
    </source>
</evidence>
<keyword evidence="5 6" id="KW-0472">Membrane</keyword>
<accession>A0A7T6APE7</accession>
<dbReference type="RefSeq" id="WP_199263322.1">
    <property type="nucleotide sequence ID" value="NZ_CP054140.1"/>
</dbReference>
<proteinExistence type="predicted"/>
<dbReference type="InterPro" id="IPR032816">
    <property type="entry name" value="VTT_dom"/>
</dbReference>
<comment type="subcellular location">
    <subcellularLocation>
        <location evidence="1">Cell membrane</location>
        <topology evidence="1">Multi-pass membrane protein</topology>
    </subcellularLocation>
</comment>
<evidence type="ECO:0000256" key="5">
    <source>
        <dbReference type="ARBA" id="ARBA00023136"/>
    </source>
</evidence>
<feature type="transmembrane region" description="Helical" evidence="6">
    <location>
        <begin position="12"/>
        <end position="35"/>
    </location>
</feature>
<evidence type="ECO:0000256" key="4">
    <source>
        <dbReference type="ARBA" id="ARBA00022989"/>
    </source>
</evidence>
<evidence type="ECO:0000259" key="7">
    <source>
        <dbReference type="Pfam" id="PF09335"/>
    </source>
</evidence>
<dbReference type="PANTHER" id="PTHR42709:SF6">
    <property type="entry name" value="UNDECAPRENYL PHOSPHATE TRANSPORTER A"/>
    <property type="match status" value="1"/>
</dbReference>
<feature type="transmembrane region" description="Helical" evidence="6">
    <location>
        <begin position="176"/>
        <end position="195"/>
    </location>
</feature>
<feature type="transmembrane region" description="Helical" evidence="6">
    <location>
        <begin position="142"/>
        <end position="164"/>
    </location>
</feature>
<dbReference type="Proteomes" id="UP000596092">
    <property type="component" value="Chromosome"/>
</dbReference>
<protein>
    <submittedName>
        <fullName evidence="8">DedA family protein</fullName>
    </submittedName>
</protein>
<dbReference type="InterPro" id="IPR051311">
    <property type="entry name" value="DedA_domain"/>
</dbReference>
<keyword evidence="9" id="KW-1185">Reference proteome</keyword>
<feature type="transmembrane region" description="Helical" evidence="6">
    <location>
        <begin position="55"/>
        <end position="79"/>
    </location>
</feature>
<dbReference type="Pfam" id="PF09335">
    <property type="entry name" value="VTT_dom"/>
    <property type="match status" value="1"/>
</dbReference>
<gene>
    <name evidence="8" type="ORF">HP555_00750</name>
</gene>
<evidence type="ECO:0000256" key="6">
    <source>
        <dbReference type="SAM" id="Phobius"/>
    </source>
</evidence>
<reference evidence="8 9" key="1">
    <citation type="submission" date="2020-05" db="EMBL/GenBank/DDBJ databases">
        <title>Complete genome of Desulfobulbus oligotrophicus.</title>
        <authorList>
            <person name="Podar M."/>
        </authorList>
    </citation>
    <scope>NUCLEOTIDE SEQUENCE [LARGE SCALE GENOMIC DNA]</scope>
    <source>
        <strain evidence="8 9">Prop6</strain>
    </source>
</reference>
<dbReference type="EMBL" id="CP054140">
    <property type="protein sequence ID" value="QQG64488.1"/>
    <property type="molecule type" value="Genomic_DNA"/>
</dbReference>
<dbReference type="AlphaFoldDB" id="A0A7T6APE7"/>